<protein>
    <submittedName>
        <fullName evidence="3">Glycine/sarcosine N-methyltransferase</fullName>
        <ecNumber evidence="3">2.1.1.156</ecNumber>
    </submittedName>
</protein>
<dbReference type="AlphaFoldDB" id="A0A174YVE5"/>
<evidence type="ECO:0000313" key="4">
    <source>
        <dbReference type="Proteomes" id="UP000095621"/>
    </source>
</evidence>
<dbReference type="EC" id="2.1.1.156" evidence="3"/>
<evidence type="ECO:0000313" key="3">
    <source>
        <dbReference type="EMBL" id="CUQ77682.1"/>
    </source>
</evidence>
<accession>A0A174YVE5</accession>
<dbReference type="CDD" id="cd02440">
    <property type="entry name" value="AdoMet_MTases"/>
    <property type="match status" value="1"/>
</dbReference>
<dbReference type="Gene3D" id="2.20.25.110">
    <property type="entry name" value="S-adenosyl-L-methionine-dependent methyltransferases"/>
    <property type="match status" value="1"/>
</dbReference>
<dbReference type="InterPro" id="IPR029063">
    <property type="entry name" value="SAM-dependent_MTases_sf"/>
</dbReference>
<evidence type="ECO:0000256" key="1">
    <source>
        <dbReference type="ARBA" id="ARBA00022679"/>
    </source>
</evidence>
<dbReference type="SUPFAM" id="SSF53335">
    <property type="entry name" value="S-adenosyl-L-methionine-dependent methyltransferases"/>
    <property type="match status" value="1"/>
</dbReference>
<dbReference type="GO" id="GO:0032259">
    <property type="term" value="P:methylation"/>
    <property type="evidence" value="ECO:0007669"/>
    <property type="project" value="UniProtKB-KW"/>
</dbReference>
<sequence length="248" mass="28485">MDAYTGFAYVYDEYMDNIPYEEWGQYMIALLKENGVSCDSSVLELGCGTGTVTRMLAKEGYDCVGLDMSEDMLSIASEKTFEEGSQVIYTCQDMRDFEVPYEVDGMISIGDSMNYITSVPDLESVFACVSENLKKGGVFIFDLKTIHFFRDILAENTYAENREDSAFIWDNYYDEEERNNEYELAVFVKNEDGTFDRFEEQHYQHGFTIDEVTGAVNKAGLTVKNVYNAFTKDMPDDKSERLYFVIEK</sequence>
<gene>
    <name evidence="3" type="primary">bsmA_1</name>
    <name evidence="3" type="ORF">ERS852490_01723</name>
</gene>
<dbReference type="GO" id="GO:0008168">
    <property type="term" value="F:methyltransferase activity"/>
    <property type="evidence" value="ECO:0007669"/>
    <property type="project" value="UniProtKB-KW"/>
</dbReference>
<organism evidence="3 4">
    <name type="scientific">Lachnospira eligens</name>
    <dbReference type="NCBI Taxonomy" id="39485"/>
    <lineage>
        <taxon>Bacteria</taxon>
        <taxon>Bacillati</taxon>
        <taxon>Bacillota</taxon>
        <taxon>Clostridia</taxon>
        <taxon>Lachnospirales</taxon>
        <taxon>Lachnospiraceae</taxon>
        <taxon>Lachnospira</taxon>
    </lineage>
</organism>
<dbReference type="OrthoDB" id="9811589at2"/>
<proteinExistence type="predicted"/>
<evidence type="ECO:0000259" key="2">
    <source>
        <dbReference type="Pfam" id="PF13649"/>
    </source>
</evidence>
<feature type="domain" description="Methyltransferase" evidence="2">
    <location>
        <begin position="42"/>
        <end position="137"/>
    </location>
</feature>
<dbReference type="EMBL" id="CZBU01000003">
    <property type="protein sequence ID" value="CUQ77682.1"/>
    <property type="molecule type" value="Genomic_DNA"/>
</dbReference>
<keyword evidence="1 3" id="KW-0808">Transferase</keyword>
<reference evidence="3 4" key="1">
    <citation type="submission" date="2015-09" db="EMBL/GenBank/DDBJ databases">
        <authorList>
            <consortium name="Pathogen Informatics"/>
        </authorList>
    </citation>
    <scope>NUCLEOTIDE SEQUENCE [LARGE SCALE GENOMIC DNA]</scope>
    <source>
        <strain evidence="3 4">2789STDY5834875</strain>
    </source>
</reference>
<dbReference type="Gene3D" id="3.40.50.150">
    <property type="entry name" value="Vaccinia Virus protein VP39"/>
    <property type="match status" value="1"/>
</dbReference>
<dbReference type="Proteomes" id="UP000095621">
    <property type="component" value="Unassembled WGS sequence"/>
</dbReference>
<name>A0A174YVE5_9FIRM</name>
<dbReference type="RefSeq" id="WP_055215742.1">
    <property type="nucleotide sequence ID" value="NZ_CZBU01000003.1"/>
</dbReference>
<dbReference type="InterPro" id="IPR041698">
    <property type="entry name" value="Methyltransf_25"/>
</dbReference>
<dbReference type="PANTHER" id="PTHR43861">
    <property type="entry name" value="TRANS-ACONITATE 2-METHYLTRANSFERASE-RELATED"/>
    <property type="match status" value="1"/>
</dbReference>
<keyword evidence="3" id="KW-0489">Methyltransferase</keyword>
<dbReference type="Pfam" id="PF13649">
    <property type="entry name" value="Methyltransf_25"/>
    <property type="match status" value="1"/>
</dbReference>